<gene>
    <name evidence="2" type="ORF">A2519_20445</name>
</gene>
<dbReference type="EMBL" id="MFYX01000132">
    <property type="protein sequence ID" value="OGK01134.1"/>
    <property type="molecule type" value="Genomic_DNA"/>
</dbReference>
<dbReference type="InterPro" id="IPR011335">
    <property type="entry name" value="Restrct_endonuc-II-like"/>
</dbReference>
<name>A0A1F7F383_UNCRA</name>
<feature type="domain" description="DUF559" evidence="1">
    <location>
        <begin position="17"/>
        <end position="121"/>
    </location>
</feature>
<dbReference type="Pfam" id="PF04480">
    <property type="entry name" value="DUF559"/>
    <property type="match status" value="1"/>
</dbReference>
<dbReference type="InterPro" id="IPR007569">
    <property type="entry name" value="DUF559"/>
</dbReference>
<dbReference type="SUPFAM" id="SSF52980">
    <property type="entry name" value="Restriction endonuclease-like"/>
    <property type="match status" value="1"/>
</dbReference>
<sequence>MSRAIARFQKVTPLKVQLSKALRTTMTPAEKLIWEQIRAKRLDGIKFRRQQVIVGFIADFYCDAAGLVVEIDGSVHNSPEQKTYDAERDRIFSEKGLTVLRIKNGEVFSDIGKVLEKIRRSCVVGLTSPPKGICDCQAPSPYGEGA</sequence>
<evidence type="ECO:0000259" key="1">
    <source>
        <dbReference type="Pfam" id="PF04480"/>
    </source>
</evidence>
<dbReference type="PANTHER" id="PTHR38590">
    <property type="entry name" value="BLL0828 PROTEIN"/>
    <property type="match status" value="1"/>
</dbReference>
<protein>
    <recommendedName>
        <fullName evidence="1">DUF559 domain-containing protein</fullName>
    </recommendedName>
</protein>
<reference evidence="2 3" key="1">
    <citation type="journal article" date="2016" name="Nat. Commun.">
        <title>Thousands of microbial genomes shed light on interconnected biogeochemical processes in an aquifer system.</title>
        <authorList>
            <person name="Anantharaman K."/>
            <person name="Brown C.T."/>
            <person name="Hug L.A."/>
            <person name="Sharon I."/>
            <person name="Castelle C.J."/>
            <person name="Probst A.J."/>
            <person name="Thomas B.C."/>
            <person name="Singh A."/>
            <person name="Wilkins M.J."/>
            <person name="Karaoz U."/>
            <person name="Brodie E.L."/>
            <person name="Williams K.H."/>
            <person name="Hubbard S.S."/>
            <person name="Banfield J.F."/>
        </authorList>
    </citation>
    <scope>NUCLEOTIDE SEQUENCE [LARGE SCALE GENOMIC DNA]</scope>
</reference>
<dbReference type="InterPro" id="IPR047216">
    <property type="entry name" value="Endonuclease_DUF559_bact"/>
</dbReference>
<dbReference type="PANTHER" id="PTHR38590:SF1">
    <property type="entry name" value="BLL0828 PROTEIN"/>
    <property type="match status" value="1"/>
</dbReference>
<dbReference type="Gene3D" id="3.40.960.10">
    <property type="entry name" value="VSR Endonuclease"/>
    <property type="match status" value="1"/>
</dbReference>
<dbReference type="Proteomes" id="UP000179243">
    <property type="component" value="Unassembled WGS sequence"/>
</dbReference>
<proteinExistence type="predicted"/>
<evidence type="ECO:0000313" key="3">
    <source>
        <dbReference type="Proteomes" id="UP000179243"/>
    </source>
</evidence>
<dbReference type="CDD" id="cd01038">
    <property type="entry name" value="Endonuclease_DUF559"/>
    <property type="match status" value="1"/>
</dbReference>
<comment type="caution">
    <text evidence="2">The sequence shown here is derived from an EMBL/GenBank/DDBJ whole genome shotgun (WGS) entry which is preliminary data.</text>
</comment>
<dbReference type="AlphaFoldDB" id="A0A1F7F383"/>
<evidence type="ECO:0000313" key="2">
    <source>
        <dbReference type="EMBL" id="OGK01134.1"/>
    </source>
</evidence>
<accession>A0A1F7F383</accession>
<organism evidence="2 3">
    <name type="scientific">Candidatus Raymondbacteria bacterium RIFOXYD12_FULL_49_13</name>
    <dbReference type="NCBI Taxonomy" id="1817890"/>
    <lineage>
        <taxon>Bacteria</taxon>
        <taxon>Raymondiibacteriota</taxon>
    </lineage>
</organism>